<gene>
    <name evidence="2" type="ordered locus">Cwoe_2487</name>
</gene>
<keyword evidence="3" id="KW-1185">Reference proteome</keyword>
<evidence type="ECO:0000313" key="3">
    <source>
        <dbReference type="Proteomes" id="UP000008229"/>
    </source>
</evidence>
<keyword evidence="2" id="KW-0223">Dioxygenase</keyword>
<evidence type="ECO:0000313" key="2">
    <source>
        <dbReference type="EMBL" id="ADB50909.1"/>
    </source>
</evidence>
<dbReference type="PROSITE" id="PS51819">
    <property type="entry name" value="VOC"/>
    <property type="match status" value="1"/>
</dbReference>
<dbReference type="InterPro" id="IPR053863">
    <property type="entry name" value="Glyoxy/Ble-like_N"/>
</dbReference>
<dbReference type="SMR" id="D3F7P7"/>
<evidence type="ECO:0007829" key="4">
    <source>
        <dbReference type="PDB" id="4GYM"/>
    </source>
</evidence>
<dbReference type="KEGG" id="cwo:Cwoe_2487"/>
<dbReference type="CDD" id="cd09012">
    <property type="entry name" value="VOC_like"/>
    <property type="match status" value="1"/>
</dbReference>
<dbReference type="eggNOG" id="COG3607">
    <property type="taxonomic scope" value="Bacteria"/>
</dbReference>
<reference evidence="3" key="2">
    <citation type="submission" date="2010-01" db="EMBL/GenBank/DDBJ databases">
        <title>The complete genome of Conexibacter woesei DSM 14684.</title>
        <authorList>
            <consortium name="US DOE Joint Genome Institute (JGI-PGF)"/>
            <person name="Lucas S."/>
            <person name="Copeland A."/>
            <person name="Lapidus A."/>
            <person name="Glavina del Rio T."/>
            <person name="Dalin E."/>
            <person name="Tice H."/>
            <person name="Bruce D."/>
            <person name="Goodwin L."/>
            <person name="Pitluck S."/>
            <person name="Kyrpides N."/>
            <person name="Mavromatis K."/>
            <person name="Ivanova N."/>
            <person name="Mikhailova N."/>
            <person name="Chertkov O."/>
            <person name="Brettin T."/>
            <person name="Detter J.C."/>
            <person name="Han C."/>
            <person name="Larimer F."/>
            <person name="Land M."/>
            <person name="Hauser L."/>
            <person name="Markowitz V."/>
            <person name="Cheng J.-F."/>
            <person name="Hugenholtz P."/>
            <person name="Woyke T."/>
            <person name="Wu D."/>
            <person name="Pukall R."/>
            <person name="Steenblock K."/>
            <person name="Schneider S."/>
            <person name="Klenk H.-P."/>
            <person name="Eisen J.A."/>
        </authorList>
    </citation>
    <scope>NUCLEOTIDE SEQUENCE [LARGE SCALE GENOMIC DNA]</scope>
    <source>
        <strain evidence="3">DSM 14684 / CIP 108061 / JCM 11494 / NBRC 100937 / ID131577</strain>
    </source>
</reference>
<protein>
    <submittedName>
        <fullName evidence="2">Glyoxalase/bleomycin resistance protein/dioxygenase</fullName>
    </submittedName>
</protein>
<keyword evidence="2" id="KW-0560">Oxidoreductase</keyword>
<name>D3F7P7_CONWI</name>
<dbReference type="EvolutionaryTrace" id="D3F7P7"/>
<dbReference type="InterPro" id="IPR037523">
    <property type="entry name" value="VOC_core"/>
</dbReference>
<keyword evidence="4" id="KW-0002">3D-structure</keyword>
<dbReference type="PANTHER" id="PTHR36503">
    <property type="entry name" value="BLR2520 PROTEIN"/>
    <property type="match status" value="1"/>
</dbReference>
<dbReference type="SUPFAM" id="SSF54593">
    <property type="entry name" value="Glyoxalase/Bleomycin resistance protein/Dihydroxybiphenyl dioxygenase"/>
    <property type="match status" value="1"/>
</dbReference>
<dbReference type="Gene3D" id="3.10.180.10">
    <property type="entry name" value="2,3-Dihydroxybiphenyl 1,2-Dioxygenase, domain 1"/>
    <property type="match status" value="1"/>
</dbReference>
<sequence length="146" mass="15852">MASQSRLTFVNLPVADVAASQAFFGTLGFEFNPKFTDESCACMVVSEQAFVMLIDRARFADFTSKPIADATATTEAIVCVSAIDRDDVDRFADTALGAGGTVARDPMDYGFMYGRSFHDLDGHLWEVMWMSAEAVEQGPADMAQPV</sequence>
<reference evidence="4" key="3">
    <citation type="submission" date="2012-09" db="PDB data bank">
        <title>Crystal structure of Glyoxalase/bleomycin resistance protein/dioxygenase from Conexibacter woesei DSM 14684.</title>
        <authorList>
            <person name="Chang C."/>
            <person name="Tesar C."/>
            <person name="Clancy S."/>
            <person name="Joachimiak A."/>
        </authorList>
    </citation>
    <scope>X-RAY CRYSTALLOGRAPHY (1.56 ANGSTROMS)</scope>
</reference>
<dbReference type="AlphaFoldDB" id="D3F7P7"/>
<dbReference type="Pfam" id="PF22677">
    <property type="entry name" value="Ble-like_N"/>
    <property type="match status" value="1"/>
</dbReference>
<dbReference type="OrthoDB" id="4265398at2"/>
<dbReference type="STRING" id="469383.Cwoe_2487"/>
<dbReference type="HOGENOM" id="CLU_046006_21_0_11"/>
<dbReference type="Proteomes" id="UP000008229">
    <property type="component" value="Chromosome"/>
</dbReference>
<dbReference type="RefSeq" id="WP_012933960.1">
    <property type="nucleotide sequence ID" value="NC_013739.1"/>
</dbReference>
<dbReference type="PDB" id="4GYM">
    <property type="method" value="X-ray"/>
    <property type="resolution" value="1.56 A"/>
    <property type="chains" value="A/B=1-146"/>
</dbReference>
<feature type="domain" description="VOC" evidence="1">
    <location>
        <begin position="6"/>
        <end position="130"/>
    </location>
</feature>
<dbReference type="GO" id="GO:0051213">
    <property type="term" value="F:dioxygenase activity"/>
    <property type="evidence" value="ECO:0007669"/>
    <property type="project" value="UniProtKB-KW"/>
</dbReference>
<reference evidence="2 3" key="1">
    <citation type="journal article" date="2010" name="Stand. Genomic Sci.">
        <title>Complete genome sequence of Conexibacter woesei type strain (ID131577).</title>
        <authorList>
            <person name="Pukall R."/>
            <person name="Lapidus A."/>
            <person name="Glavina Del Rio T."/>
            <person name="Copeland A."/>
            <person name="Tice H."/>
            <person name="Cheng J.-F."/>
            <person name="Lucas S."/>
            <person name="Chen F."/>
            <person name="Nolan M."/>
            <person name="Bruce D."/>
            <person name="Goodwin L."/>
            <person name="Pitluck S."/>
            <person name="Mavromatis K."/>
            <person name="Ivanova N."/>
            <person name="Ovchinnikova G."/>
            <person name="Pati A."/>
            <person name="Chen A."/>
            <person name="Palaniappan K."/>
            <person name="Land M."/>
            <person name="Hauser L."/>
            <person name="Chang Y.-J."/>
            <person name="Jeffries C.D."/>
            <person name="Chain P."/>
            <person name="Meincke L."/>
            <person name="Sims D."/>
            <person name="Brettin T."/>
            <person name="Detter J.C."/>
            <person name="Rohde M."/>
            <person name="Goeker M."/>
            <person name="Bristow J."/>
            <person name="Eisen J.A."/>
            <person name="Markowitz V."/>
            <person name="Kyrpides N.C."/>
            <person name="Klenk H.-P."/>
            <person name="Hugenholtz P."/>
        </authorList>
    </citation>
    <scope>NUCLEOTIDE SEQUENCE [LARGE SCALE GENOMIC DNA]</scope>
    <source>
        <strain evidence="3">DSM 14684 / CIP 108061 / JCM 11494 / NBRC 100937 / ID131577</strain>
    </source>
</reference>
<dbReference type="InterPro" id="IPR029068">
    <property type="entry name" value="Glyas_Bleomycin-R_OHBP_Dase"/>
</dbReference>
<dbReference type="PDBsum" id="4GYM"/>
<organism evidence="2 3">
    <name type="scientific">Conexibacter woesei (strain DSM 14684 / CCUG 47730 / CIP 108061 / JCM 11494 / NBRC 100937 / ID131577)</name>
    <dbReference type="NCBI Taxonomy" id="469383"/>
    <lineage>
        <taxon>Bacteria</taxon>
        <taxon>Bacillati</taxon>
        <taxon>Actinomycetota</taxon>
        <taxon>Thermoleophilia</taxon>
        <taxon>Solirubrobacterales</taxon>
        <taxon>Conexibacteraceae</taxon>
        <taxon>Conexibacter</taxon>
    </lineage>
</organism>
<proteinExistence type="evidence at protein level"/>
<accession>D3F7P7</accession>
<evidence type="ECO:0000259" key="1">
    <source>
        <dbReference type="PROSITE" id="PS51819"/>
    </source>
</evidence>
<dbReference type="EMBL" id="CP001854">
    <property type="protein sequence ID" value="ADB50909.1"/>
    <property type="molecule type" value="Genomic_DNA"/>
</dbReference>
<dbReference type="PANTHER" id="PTHR36503:SF2">
    <property type="entry name" value="BLR2408 PROTEIN"/>
    <property type="match status" value="1"/>
</dbReference>